<feature type="signal peptide" evidence="1">
    <location>
        <begin position="1"/>
        <end position="31"/>
    </location>
</feature>
<evidence type="ECO:0000259" key="2">
    <source>
        <dbReference type="SMART" id="SM00909"/>
    </source>
</evidence>
<dbReference type="Pfam" id="PF10647">
    <property type="entry name" value="Gmad1"/>
    <property type="match status" value="1"/>
</dbReference>
<dbReference type="SMART" id="SM00909">
    <property type="entry name" value="Germane"/>
    <property type="match status" value="1"/>
</dbReference>
<evidence type="ECO:0000313" key="4">
    <source>
        <dbReference type="Proteomes" id="UP000198923"/>
    </source>
</evidence>
<dbReference type="InterPro" id="IPR019606">
    <property type="entry name" value="GerMN"/>
</dbReference>
<sequence>MRSDGRRRTGFRRMTRTAAAVATLVVSSACAIVPTGGIPESVSEVNKGDPLMQPFTRLIPTPPRDDWDPEAVVRGFQAAMASNDDQGRAVARQYLTKEAARVWRSEDGVSVVASADFESAPFSEDAKETRVTLKSAKRAIIDDDGRYRTVKGESSWTATLVKVGKVWRIASVPNGLIITEADVQRAYRPVNLYFLDQVGRGLVVDQVRLPVAPDGDFAKTVVQRLLQGPSGSLKDAAITALPDHVRVNSVTTMGDTVVVDLSEQVRGGDPLYAQLQWTLHDLAKDWTIELRANGEPFSGAGLRIAPNDFADFDRLLHPGTDIAGYYLHDGALHMLGSDGNGTPVAGPVWYGGAGRKQLLYTEPALSMDQEPRVAAKSSQGGIWVTSLVEGGRWQQWIAGSDLTAPSWDRYSALWAVDRVGEATSHVLRHDGGRTRRIQAPGLLHTTVKAFQVARDGVRVAAVVEDSTGVHVRLGAIVGQGDDIRVDHLQTLTDAKPGEILDIAWKDSTTLLVLLKTKAGKRLDAYSVGDGGRTQLKADERLHTIAALGDRMLAGTEKHGGILRFDAGKSEWITVAKQGAGFPVFPLG</sequence>
<dbReference type="AlphaFoldDB" id="A0A1G7VWU6"/>
<dbReference type="STRING" id="504805.SAMN05421505_10692"/>
<evidence type="ECO:0000313" key="3">
    <source>
        <dbReference type="EMBL" id="SDG64213.1"/>
    </source>
</evidence>
<dbReference type="PROSITE" id="PS51257">
    <property type="entry name" value="PROKAR_LIPOPROTEIN"/>
    <property type="match status" value="1"/>
</dbReference>
<evidence type="ECO:0000256" key="1">
    <source>
        <dbReference type="SAM" id="SignalP"/>
    </source>
</evidence>
<dbReference type="Pfam" id="PF10646">
    <property type="entry name" value="Germane"/>
    <property type="match status" value="1"/>
</dbReference>
<feature type="domain" description="GerMN" evidence="2">
    <location>
        <begin position="218"/>
        <end position="301"/>
    </location>
</feature>
<organism evidence="3 4">
    <name type="scientific">Sinosporangium album</name>
    <dbReference type="NCBI Taxonomy" id="504805"/>
    <lineage>
        <taxon>Bacteria</taxon>
        <taxon>Bacillati</taxon>
        <taxon>Actinomycetota</taxon>
        <taxon>Actinomycetes</taxon>
        <taxon>Streptosporangiales</taxon>
        <taxon>Streptosporangiaceae</taxon>
        <taxon>Sinosporangium</taxon>
    </lineage>
</organism>
<dbReference type="InterPro" id="IPR018910">
    <property type="entry name" value="LpqB_C"/>
</dbReference>
<dbReference type="Pfam" id="PF25976">
    <property type="entry name" value="LpqB_N"/>
    <property type="match status" value="1"/>
</dbReference>
<keyword evidence="1" id="KW-0732">Signal</keyword>
<gene>
    <name evidence="3" type="ORF">SAMN05421505_10692</name>
</gene>
<dbReference type="OrthoDB" id="3226781at2"/>
<dbReference type="Proteomes" id="UP000198923">
    <property type="component" value="Unassembled WGS sequence"/>
</dbReference>
<name>A0A1G7VWU6_9ACTN</name>
<reference evidence="3 4" key="1">
    <citation type="submission" date="2016-10" db="EMBL/GenBank/DDBJ databases">
        <authorList>
            <person name="de Groot N.N."/>
        </authorList>
    </citation>
    <scope>NUCLEOTIDE SEQUENCE [LARGE SCALE GENOMIC DNA]</scope>
    <source>
        <strain evidence="3 4">CPCC 201354</strain>
    </source>
</reference>
<accession>A0A1G7VWU6</accession>
<proteinExistence type="predicted"/>
<keyword evidence="4" id="KW-1185">Reference proteome</keyword>
<dbReference type="InterPro" id="IPR059026">
    <property type="entry name" value="LpqB_N"/>
</dbReference>
<feature type="chain" id="PRO_5011683835" evidence="1">
    <location>
        <begin position="32"/>
        <end position="587"/>
    </location>
</feature>
<protein>
    <submittedName>
        <fullName evidence="3">Sporulation and spore germination</fullName>
    </submittedName>
</protein>
<dbReference type="EMBL" id="FNCN01000006">
    <property type="protein sequence ID" value="SDG64213.1"/>
    <property type="molecule type" value="Genomic_DNA"/>
</dbReference>